<gene>
    <name evidence="2" type="ORF">B0T19DRAFT_142392</name>
</gene>
<organism evidence="2 3">
    <name type="scientific">Cercophora scortea</name>
    <dbReference type="NCBI Taxonomy" id="314031"/>
    <lineage>
        <taxon>Eukaryota</taxon>
        <taxon>Fungi</taxon>
        <taxon>Dikarya</taxon>
        <taxon>Ascomycota</taxon>
        <taxon>Pezizomycotina</taxon>
        <taxon>Sordariomycetes</taxon>
        <taxon>Sordariomycetidae</taxon>
        <taxon>Sordariales</taxon>
        <taxon>Lasiosphaeriaceae</taxon>
        <taxon>Cercophora</taxon>
    </lineage>
</organism>
<protein>
    <submittedName>
        <fullName evidence="2">Uncharacterized protein</fullName>
    </submittedName>
</protein>
<feature type="compositionally biased region" description="Pro residues" evidence="1">
    <location>
        <begin position="92"/>
        <end position="101"/>
    </location>
</feature>
<keyword evidence="3" id="KW-1185">Reference proteome</keyword>
<evidence type="ECO:0000313" key="2">
    <source>
        <dbReference type="EMBL" id="KAK3333962.1"/>
    </source>
</evidence>
<proteinExistence type="predicted"/>
<reference evidence="2" key="1">
    <citation type="journal article" date="2023" name="Mol. Phylogenet. Evol.">
        <title>Genome-scale phylogeny and comparative genomics of the fungal order Sordariales.</title>
        <authorList>
            <person name="Hensen N."/>
            <person name="Bonometti L."/>
            <person name="Westerberg I."/>
            <person name="Brannstrom I.O."/>
            <person name="Guillou S."/>
            <person name="Cros-Aarteil S."/>
            <person name="Calhoun S."/>
            <person name="Haridas S."/>
            <person name="Kuo A."/>
            <person name="Mondo S."/>
            <person name="Pangilinan J."/>
            <person name="Riley R."/>
            <person name="LaButti K."/>
            <person name="Andreopoulos B."/>
            <person name="Lipzen A."/>
            <person name="Chen C."/>
            <person name="Yan M."/>
            <person name="Daum C."/>
            <person name="Ng V."/>
            <person name="Clum A."/>
            <person name="Steindorff A."/>
            <person name="Ohm R.A."/>
            <person name="Martin F."/>
            <person name="Silar P."/>
            <person name="Natvig D.O."/>
            <person name="Lalanne C."/>
            <person name="Gautier V."/>
            <person name="Ament-Velasquez S.L."/>
            <person name="Kruys A."/>
            <person name="Hutchinson M.I."/>
            <person name="Powell A.J."/>
            <person name="Barry K."/>
            <person name="Miller A.N."/>
            <person name="Grigoriev I.V."/>
            <person name="Debuchy R."/>
            <person name="Gladieux P."/>
            <person name="Hiltunen Thoren M."/>
            <person name="Johannesson H."/>
        </authorList>
    </citation>
    <scope>NUCLEOTIDE SEQUENCE</scope>
    <source>
        <strain evidence="2">SMH4131-1</strain>
    </source>
</reference>
<name>A0AAE0MIR8_9PEZI</name>
<feature type="region of interest" description="Disordered" evidence="1">
    <location>
        <begin position="26"/>
        <end position="124"/>
    </location>
</feature>
<comment type="caution">
    <text evidence="2">The sequence shown here is derived from an EMBL/GenBank/DDBJ whole genome shotgun (WGS) entry which is preliminary data.</text>
</comment>
<feature type="compositionally biased region" description="Pro residues" evidence="1">
    <location>
        <begin position="60"/>
        <end position="70"/>
    </location>
</feature>
<reference evidence="2" key="2">
    <citation type="submission" date="2023-06" db="EMBL/GenBank/DDBJ databases">
        <authorList>
            <consortium name="Lawrence Berkeley National Laboratory"/>
            <person name="Haridas S."/>
            <person name="Hensen N."/>
            <person name="Bonometti L."/>
            <person name="Westerberg I."/>
            <person name="Brannstrom I.O."/>
            <person name="Guillou S."/>
            <person name="Cros-Aarteil S."/>
            <person name="Calhoun S."/>
            <person name="Kuo A."/>
            <person name="Mondo S."/>
            <person name="Pangilinan J."/>
            <person name="Riley R."/>
            <person name="Labutti K."/>
            <person name="Andreopoulos B."/>
            <person name="Lipzen A."/>
            <person name="Chen C."/>
            <person name="Yanf M."/>
            <person name="Daum C."/>
            <person name="Ng V."/>
            <person name="Clum A."/>
            <person name="Steindorff A."/>
            <person name="Ohm R."/>
            <person name="Martin F."/>
            <person name="Silar P."/>
            <person name="Natvig D."/>
            <person name="Lalanne C."/>
            <person name="Gautier V."/>
            <person name="Ament-Velasquez S.L."/>
            <person name="Kruys A."/>
            <person name="Hutchinson M.I."/>
            <person name="Powell A.J."/>
            <person name="Barry K."/>
            <person name="Miller A.N."/>
            <person name="Grigoriev I.V."/>
            <person name="Debuchy R."/>
            <person name="Gladieux P."/>
            <person name="Thoren M.H."/>
            <person name="Johannesson H."/>
        </authorList>
    </citation>
    <scope>NUCLEOTIDE SEQUENCE</scope>
    <source>
        <strain evidence="2">SMH4131-1</strain>
    </source>
</reference>
<feature type="compositionally biased region" description="Basic residues" evidence="1">
    <location>
        <begin position="110"/>
        <end position="124"/>
    </location>
</feature>
<evidence type="ECO:0000313" key="3">
    <source>
        <dbReference type="Proteomes" id="UP001286456"/>
    </source>
</evidence>
<feature type="compositionally biased region" description="Basic residues" evidence="1">
    <location>
        <begin position="29"/>
        <end position="46"/>
    </location>
</feature>
<sequence length="165" mass="19048">MISAPASTASLVQPLLVTCRCKVPIPHPCRQKKTRRRPERKAKVPNRHAMPCHAMHSPHASPPPPWPPASNPNNLTDRLTAPHTRARIPKWENPPPLPPFPRSKNEAVKKTKGNKKIEKRGRRRNKTRHIFETGHIPPNLHTNIHTWYQPTYTYLYLFPSRYVLV</sequence>
<accession>A0AAE0MIR8</accession>
<evidence type="ECO:0000256" key="1">
    <source>
        <dbReference type="SAM" id="MobiDB-lite"/>
    </source>
</evidence>
<dbReference type="Proteomes" id="UP001286456">
    <property type="component" value="Unassembled WGS sequence"/>
</dbReference>
<dbReference type="AlphaFoldDB" id="A0AAE0MIR8"/>
<dbReference type="EMBL" id="JAUEPO010000002">
    <property type="protein sequence ID" value="KAK3333962.1"/>
    <property type="molecule type" value="Genomic_DNA"/>
</dbReference>